<dbReference type="AlphaFoldDB" id="A0AAD1AFU1"/>
<reference evidence="1 2" key="1">
    <citation type="submission" date="2018-03" db="EMBL/GenBank/DDBJ databases">
        <title>Bacteriophage NCPPB3778 and a type I-E CRISPR drive the evolution of the US Biological Select Agent, Rathayibacter toxicus.</title>
        <authorList>
            <person name="Davis E.W.II."/>
            <person name="Tabima J.F."/>
            <person name="Weisberg A.J."/>
            <person name="Dantas Lopes L."/>
            <person name="Wiseman M.S."/>
            <person name="Wiseman M.S."/>
            <person name="Pupko T."/>
            <person name="Belcher M.S."/>
            <person name="Sechler A.J."/>
            <person name="Tancos M.A."/>
            <person name="Schroeder B.K."/>
            <person name="Murray T.D."/>
            <person name="Luster D.G."/>
            <person name="Schneider W.L."/>
            <person name="Rogers E."/>
            <person name="Andreote F.D."/>
            <person name="Grunwald N.J."/>
            <person name="Putnam M.L."/>
            <person name="Chang J.H."/>
        </authorList>
    </citation>
    <scope>NUCLEOTIDE SEQUENCE [LARGE SCALE GENOMIC DNA]</scope>
    <source>
        <strain evidence="1 2">NCCPB 2253</strain>
    </source>
</reference>
<organism evidence="1 2">
    <name type="scientific">Rathayibacter iranicus</name>
    <dbReference type="NCBI Taxonomy" id="59737"/>
    <lineage>
        <taxon>Bacteria</taxon>
        <taxon>Bacillati</taxon>
        <taxon>Actinomycetota</taxon>
        <taxon>Actinomycetes</taxon>
        <taxon>Micrococcales</taxon>
        <taxon>Microbacteriaceae</taxon>
        <taxon>Rathayibacter</taxon>
    </lineage>
</organism>
<gene>
    <name evidence="1" type="ORF">C7V51_05450</name>
</gene>
<evidence type="ECO:0000313" key="2">
    <source>
        <dbReference type="Proteomes" id="UP000283946"/>
    </source>
</evidence>
<name>A0AAD1AFU1_9MICO</name>
<dbReference type="EMBL" id="CP028130">
    <property type="protein sequence ID" value="AZZ55391.1"/>
    <property type="molecule type" value="Genomic_DNA"/>
</dbReference>
<sequence length="324" mass="36612">MERRIDFWRDRRMLCGGCGHEFVVDLDWIDRWEQSGEKCASCGLTCEHEDAPPVTVDPNDPALDDAEVARFAWYHTSTQPDWPTKSFDPAAVLTLETRMRMGGDRHVAAWAERQRSKALHVGTYEAAIHNMLRRMHDQADHSSQFYLYRVHLKATVVVREGWLIDPSNFVGDVALDDVCPPCVDVARYLNYHEDPGGLSLALGRDALASVQQVAVPIADAWDADWVRDAVAAFENASDVPTQANGGLGRLMRPSSPRDALARALGKALTDRLPVNLRDQFISAERYTESDHPERWARRESALFQLIVEPGRLLSALDRQERRRV</sequence>
<protein>
    <submittedName>
        <fullName evidence="1">Uncharacterized protein</fullName>
    </submittedName>
</protein>
<proteinExistence type="predicted"/>
<evidence type="ECO:0000313" key="1">
    <source>
        <dbReference type="EMBL" id="AZZ55391.1"/>
    </source>
</evidence>
<accession>A0AAD1AFU1</accession>
<dbReference type="KEGG" id="ria:C7V51_05450"/>
<dbReference type="RefSeq" id="WP_104264606.1">
    <property type="nucleotide sequence ID" value="NZ_CP028130.1"/>
</dbReference>
<dbReference type="Proteomes" id="UP000283946">
    <property type="component" value="Chromosome"/>
</dbReference>